<evidence type="ECO:0000313" key="1">
    <source>
        <dbReference type="EMBL" id="KAJ8982583.1"/>
    </source>
</evidence>
<organism evidence="1 2">
    <name type="scientific">Molorchus minor</name>
    <dbReference type="NCBI Taxonomy" id="1323400"/>
    <lineage>
        <taxon>Eukaryota</taxon>
        <taxon>Metazoa</taxon>
        <taxon>Ecdysozoa</taxon>
        <taxon>Arthropoda</taxon>
        <taxon>Hexapoda</taxon>
        <taxon>Insecta</taxon>
        <taxon>Pterygota</taxon>
        <taxon>Neoptera</taxon>
        <taxon>Endopterygota</taxon>
        <taxon>Coleoptera</taxon>
        <taxon>Polyphaga</taxon>
        <taxon>Cucujiformia</taxon>
        <taxon>Chrysomeloidea</taxon>
        <taxon>Cerambycidae</taxon>
        <taxon>Lamiinae</taxon>
        <taxon>Monochamini</taxon>
        <taxon>Molorchus</taxon>
    </lineage>
</organism>
<reference evidence="1" key="1">
    <citation type="journal article" date="2023" name="Insect Mol. Biol.">
        <title>Genome sequencing provides insights into the evolution of gene families encoding plant cell wall-degrading enzymes in longhorned beetles.</title>
        <authorList>
            <person name="Shin N.R."/>
            <person name="Okamura Y."/>
            <person name="Kirsch R."/>
            <person name="Pauchet Y."/>
        </authorList>
    </citation>
    <scope>NUCLEOTIDE SEQUENCE</scope>
    <source>
        <strain evidence="1">MMC_N1</strain>
    </source>
</reference>
<evidence type="ECO:0000313" key="2">
    <source>
        <dbReference type="Proteomes" id="UP001162164"/>
    </source>
</evidence>
<name>A0ABQ9JYZ3_9CUCU</name>
<dbReference type="Proteomes" id="UP001162164">
    <property type="component" value="Unassembled WGS sequence"/>
</dbReference>
<accession>A0ABQ9JYZ3</accession>
<keyword evidence="2" id="KW-1185">Reference proteome</keyword>
<dbReference type="EMBL" id="JAPWTJ010000117">
    <property type="protein sequence ID" value="KAJ8982583.1"/>
    <property type="molecule type" value="Genomic_DNA"/>
</dbReference>
<protein>
    <submittedName>
        <fullName evidence="1">Uncharacterized protein</fullName>
    </submittedName>
</protein>
<sequence length="78" mass="8510">MGAKDSKRSCLSYEDAVKRMTDAEFKRATGGAFDNRRLVVHGCGGSSRGIALRDLICGLVLLTKGTQEEKIKPRVPSR</sequence>
<gene>
    <name evidence="1" type="ORF">NQ317_005054</name>
</gene>
<proteinExistence type="predicted"/>
<comment type="caution">
    <text evidence="1">The sequence shown here is derived from an EMBL/GenBank/DDBJ whole genome shotgun (WGS) entry which is preliminary data.</text>
</comment>